<evidence type="ECO:0000256" key="1">
    <source>
        <dbReference type="SAM" id="Phobius"/>
    </source>
</evidence>
<protein>
    <submittedName>
        <fullName evidence="3">Unannotated protein</fullName>
    </submittedName>
</protein>
<dbReference type="Pfam" id="PF07811">
    <property type="entry name" value="TadE"/>
    <property type="match status" value="1"/>
</dbReference>
<evidence type="ECO:0000313" key="3">
    <source>
        <dbReference type="EMBL" id="CAB4638640.1"/>
    </source>
</evidence>
<feature type="transmembrane region" description="Helical" evidence="1">
    <location>
        <begin position="12"/>
        <end position="35"/>
    </location>
</feature>
<proteinExistence type="predicted"/>
<feature type="domain" description="TadE-like" evidence="2">
    <location>
        <begin position="10"/>
        <end position="48"/>
    </location>
</feature>
<name>A0A6J6JMS7_9ZZZZ</name>
<evidence type="ECO:0000259" key="2">
    <source>
        <dbReference type="Pfam" id="PF07811"/>
    </source>
</evidence>
<keyword evidence="1" id="KW-0472">Membrane</keyword>
<keyword evidence="1" id="KW-0812">Transmembrane</keyword>
<organism evidence="3">
    <name type="scientific">freshwater metagenome</name>
    <dbReference type="NCBI Taxonomy" id="449393"/>
    <lineage>
        <taxon>unclassified sequences</taxon>
        <taxon>metagenomes</taxon>
        <taxon>ecological metagenomes</taxon>
    </lineage>
</organism>
<keyword evidence="1" id="KW-1133">Transmembrane helix</keyword>
<sequence>MPSERGNAPAEFVMVSALLVALVLGIMQVIMVGYVRHSLLAAAAEGARHAGLADVSPEAAIHHTRDLVMASLSPNYAGDIRVDRSEVLGIPSARVVITAPFPALGLWSVGGVLEVQAHAPLERAR</sequence>
<reference evidence="3" key="1">
    <citation type="submission" date="2020-05" db="EMBL/GenBank/DDBJ databases">
        <authorList>
            <person name="Chiriac C."/>
            <person name="Salcher M."/>
            <person name="Ghai R."/>
            <person name="Kavagutti S V."/>
        </authorList>
    </citation>
    <scope>NUCLEOTIDE SEQUENCE</scope>
</reference>
<accession>A0A6J6JMS7</accession>
<dbReference type="EMBL" id="CAEZVY010000026">
    <property type="protein sequence ID" value="CAB4638640.1"/>
    <property type="molecule type" value="Genomic_DNA"/>
</dbReference>
<gene>
    <name evidence="3" type="ORF">UFOPK2158_00380</name>
</gene>
<dbReference type="InterPro" id="IPR012495">
    <property type="entry name" value="TadE-like_dom"/>
</dbReference>
<dbReference type="AlphaFoldDB" id="A0A6J6JMS7"/>